<sequence length="114" mass="12473">MREDADSPEAVVDRQLAAYNDGDVDAFVAEFAEDAVVTGFDDAEPMAVGEAEIQELYGQQFEAFSPEAEVLSRIAVGEYVVDHERIEQAGEEMEAVGVYRVVDGEIVGLWLANE</sequence>
<dbReference type="InterPro" id="IPR032710">
    <property type="entry name" value="NTF2-like_dom_sf"/>
</dbReference>
<dbReference type="RefSeq" id="WP_089669592.1">
    <property type="nucleotide sequence ID" value="NZ_FOJA01000001.1"/>
</dbReference>
<dbReference type="InterPro" id="IPR037401">
    <property type="entry name" value="SnoaL-like"/>
</dbReference>
<keyword evidence="3" id="KW-1185">Reference proteome</keyword>
<organism evidence="2 3">
    <name type="scientific">Halobacterium jilantaiense</name>
    <dbReference type="NCBI Taxonomy" id="355548"/>
    <lineage>
        <taxon>Archaea</taxon>
        <taxon>Methanobacteriati</taxon>
        <taxon>Methanobacteriota</taxon>
        <taxon>Stenosarchaea group</taxon>
        <taxon>Halobacteria</taxon>
        <taxon>Halobacteriales</taxon>
        <taxon>Halobacteriaceae</taxon>
        <taxon>Halobacterium</taxon>
    </lineage>
</organism>
<dbReference type="Proteomes" id="UP000198518">
    <property type="component" value="Unassembled WGS sequence"/>
</dbReference>
<dbReference type="PIRSF" id="PIRSF030561">
    <property type="entry name" value="UCP030561"/>
    <property type="match status" value="1"/>
</dbReference>
<dbReference type="EMBL" id="FOJA01000001">
    <property type="protein sequence ID" value="SEW23263.1"/>
    <property type="molecule type" value="Genomic_DNA"/>
</dbReference>
<dbReference type="InterPro" id="IPR008317">
    <property type="entry name" value="UCP030561"/>
</dbReference>
<feature type="domain" description="SnoaL-like" evidence="1">
    <location>
        <begin position="12"/>
        <end position="107"/>
    </location>
</feature>
<dbReference type="AlphaFoldDB" id="A0A1I0Q8R8"/>
<reference evidence="2 3" key="1">
    <citation type="submission" date="2016-10" db="EMBL/GenBank/DDBJ databases">
        <authorList>
            <person name="de Groot N.N."/>
        </authorList>
    </citation>
    <scope>NUCLEOTIDE SEQUENCE [LARGE SCALE GENOMIC DNA]</scope>
    <source>
        <strain evidence="2 3">CGMCC 1.5337</strain>
    </source>
</reference>
<dbReference type="Gene3D" id="3.10.450.50">
    <property type="match status" value="1"/>
</dbReference>
<protein>
    <recommendedName>
        <fullName evidence="1">SnoaL-like domain-containing protein</fullName>
    </recommendedName>
</protein>
<evidence type="ECO:0000313" key="2">
    <source>
        <dbReference type="EMBL" id="SEW23263.1"/>
    </source>
</evidence>
<name>A0A1I0Q8R8_9EURY</name>
<dbReference type="SUPFAM" id="SSF54427">
    <property type="entry name" value="NTF2-like"/>
    <property type="match status" value="1"/>
</dbReference>
<evidence type="ECO:0000313" key="3">
    <source>
        <dbReference type="Proteomes" id="UP000198518"/>
    </source>
</evidence>
<dbReference type="OrthoDB" id="351257at2157"/>
<gene>
    <name evidence="2" type="ORF">SAMN04487945_2378</name>
</gene>
<proteinExistence type="predicted"/>
<accession>A0A1I0Q8R8</accession>
<dbReference type="Pfam" id="PF12680">
    <property type="entry name" value="SnoaL_2"/>
    <property type="match status" value="1"/>
</dbReference>
<evidence type="ECO:0000259" key="1">
    <source>
        <dbReference type="Pfam" id="PF12680"/>
    </source>
</evidence>